<reference evidence="1 2" key="1">
    <citation type="submission" date="2018-07" db="EMBL/GenBank/DDBJ databases">
        <title>New species, Clostridium PI-S10-A1B.</title>
        <authorList>
            <person name="Krishna G."/>
            <person name="Summeta K."/>
            <person name="Shikha S."/>
            <person name="Prabhu P.B."/>
            <person name="Suresh K."/>
        </authorList>
    </citation>
    <scope>NUCLEOTIDE SEQUENCE [LARGE SCALE GENOMIC DNA]</scope>
    <source>
        <strain evidence="1 2">PI-S10-A1B</strain>
    </source>
</reference>
<dbReference type="EMBL" id="QOHO01000025">
    <property type="protein sequence ID" value="RFZ79262.1"/>
    <property type="molecule type" value="Genomic_DNA"/>
</dbReference>
<dbReference type="OrthoDB" id="9815752at2"/>
<gene>
    <name evidence="1" type="ORF">DS742_08515</name>
</gene>
<comment type="caution">
    <text evidence="1">The sequence shown here is derived from an EMBL/GenBank/DDBJ whole genome shotgun (WGS) entry which is preliminary data.</text>
</comment>
<dbReference type="Proteomes" id="UP000260680">
    <property type="component" value="Unassembled WGS sequence"/>
</dbReference>
<proteinExistence type="predicted"/>
<evidence type="ECO:0000313" key="1">
    <source>
        <dbReference type="EMBL" id="RFZ79262.1"/>
    </source>
</evidence>
<name>A0A3E2NE31_9FIRM</name>
<dbReference type="AlphaFoldDB" id="A0A3E2NE31"/>
<dbReference type="RefSeq" id="WP_117416571.1">
    <property type="nucleotide sequence ID" value="NZ_QOHO01000025.1"/>
</dbReference>
<evidence type="ECO:0000313" key="2">
    <source>
        <dbReference type="Proteomes" id="UP000260680"/>
    </source>
</evidence>
<sequence>MFVDYVNESGTVIRVPKQTSQSIADSISKNLDSADIGVSTEAKVADFIKNNTDATITDFGNKIKSSNGNLLGDIDVATENSLIEVKASISSVKEKQLYKYIDSTKNTYINTGNKQAILYIGEPIDMANPNNVKLLERIKDMGVTVVNDINELKGMVK</sequence>
<accession>A0A3E2NE31</accession>
<organism evidence="1 2">
    <name type="scientific">Lacrimispora amygdalina</name>
    <dbReference type="NCBI Taxonomy" id="253257"/>
    <lineage>
        <taxon>Bacteria</taxon>
        <taxon>Bacillati</taxon>
        <taxon>Bacillota</taxon>
        <taxon>Clostridia</taxon>
        <taxon>Lachnospirales</taxon>
        <taxon>Lachnospiraceae</taxon>
        <taxon>Lacrimispora</taxon>
    </lineage>
</organism>
<protein>
    <submittedName>
        <fullName evidence="1">Uncharacterized protein</fullName>
    </submittedName>
</protein>